<comment type="caution">
    <text evidence="8">The sequence shown here is derived from an EMBL/GenBank/DDBJ whole genome shotgun (WGS) entry which is preliminary data.</text>
</comment>
<keyword evidence="9" id="KW-1185">Reference proteome</keyword>
<dbReference type="PANTHER" id="PTHR30290:SF10">
    <property type="entry name" value="PERIPLASMIC OLIGOPEPTIDE-BINDING PROTEIN-RELATED"/>
    <property type="match status" value="1"/>
</dbReference>
<dbReference type="PIRSF" id="PIRSF002741">
    <property type="entry name" value="MppA"/>
    <property type="match status" value="1"/>
</dbReference>
<evidence type="ECO:0000256" key="5">
    <source>
        <dbReference type="SAM" id="MobiDB-lite"/>
    </source>
</evidence>
<name>A0ABS5PQ97_9FIRM</name>
<dbReference type="Pfam" id="PF00496">
    <property type="entry name" value="SBP_bac_5"/>
    <property type="match status" value="1"/>
</dbReference>
<comment type="subcellular location">
    <subcellularLocation>
        <location evidence="1">Cell envelope</location>
    </subcellularLocation>
</comment>
<dbReference type="Gene3D" id="3.90.76.10">
    <property type="entry name" value="Dipeptide-binding Protein, Domain 1"/>
    <property type="match status" value="1"/>
</dbReference>
<keyword evidence="3" id="KW-0813">Transport</keyword>
<evidence type="ECO:0000256" key="4">
    <source>
        <dbReference type="ARBA" id="ARBA00022729"/>
    </source>
</evidence>
<evidence type="ECO:0000313" key="8">
    <source>
        <dbReference type="EMBL" id="MBS7527315.1"/>
    </source>
</evidence>
<keyword evidence="4 6" id="KW-0732">Signal</keyword>
<gene>
    <name evidence="8" type="ORF">KHM83_11540</name>
</gene>
<evidence type="ECO:0000313" key="9">
    <source>
        <dbReference type="Proteomes" id="UP000746471"/>
    </source>
</evidence>
<protein>
    <submittedName>
        <fullName evidence="8">ABC transporter substrate-binding protein</fullName>
    </submittedName>
</protein>
<feature type="region of interest" description="Disordered" evidence="5">
    <location>
        <begin position="24"/>
        <end position="43"/>
    </location>
</feature>
<proteinExistence type="inferred from homology"/>
<evidence type="ECO:0000256" key="3">
    <source>
        <dbReference type="ARBA" id="ARBA00022448"/>
    </source>
</evidence>
<dbReference type="Gene3D" id="3.10.105.10">
    <property type="entry name" value="Dipeptide-binding Protein, Domain 3"/>
    <property type="match status" value="1"/>
</dbReference>
<feature type="signal peptide" evidence="6">
    <location>
        <begin position="1"/>
        <end position="22"/>
    </location>
</feature>
<dbReference type="PROSITE" id="PS51257">
    <property type="entry name" value="PROKAR_LIPOPROTEIN"/>
    <property type="match status" value="1"/>
</dbReference>
<dbReference type="InterPro" id="IPR039424">
    <property type="entry name" value="SBP_5"/>
</dbReference>
<evidence type="ECO:0000256" key="2">
    <source>
        <dbReference type="ARBA" id="ARBA00005695"/>
    </source>
</evidence>
<evidence type="ECO:0000259" key="7">
    <source>
        <dbReference type="Pfam" id="PF00496"/>
    </source>
</evidence>
<dbReference type="RefSeq" id="WP_213237177.1">
    <property type="nucleotide sequence ID" value="NZ_JAHBCL010000019.1"/>
</dbReference>
<dbReference type="InterPro" id="IPR030678">
    <property type="entry name" value="Peptide/Ni-bd"/>
</dbReference>
<dbReference type="EMBL" id="JAHBCL010000019">
    <property type="protein sequence ID" value="MBS7527315.1"/>
    <property type="molecule type" value="Genomic_DNA"/>
</dbReference>
<feature type="compositionally biased region" description="Low complexity" evidence="5">
    <location>
        <begin position="28"/>
        <end position="43"/>
    </location>
</feature>
<organism evidence="8 9">
    <name type="scientific">Fusibacter paucivorans</name>
    <dbReference type="NCBI Taxonomy" id="76009"/>
    <lineage>
        <taxon>Bacteria</taxon>
        <taxon>Bacillati</taxon>
        <taxon>Bacillota</taxon>
        <taxon>Clostridia</taxon>
        <taxon>Eubacteriales</taxon>
        <taxon>Eubacteriales Family XII. Incertae Sedis</taxon>
        <taxon>Fusibacter</taxon>
    </lineage>
</organism>
<evidence type="ECO:0000256" key="6">
    <source>
        <dbReference type="SAM" id="SignalP"/>
    </source>
</evidence>
<dbReference type="Proteomes" id="UP000746471">
    <property type="component" value="Unassembled WGS sequence"/>
</dbReference>
<dbReference type="PANTHER" id="PTHR30290">
    <property type="entry name" value="PERIPLASMIC BINDING COMPONENT OF ABC TRANSPORTER"/>
    <property type="match status" value="1"/>
</dbReference>
<reference evidence="8 9" key="1">
    <citation type="submission" date="2021-05" db="EMBL/GenBank/DDBJ databases">
        <title>Fusibacter ferrireducens sp. nov., an anaerobic, sulfur- and Fe-reducing bacterium isolated from the mangrove sediment.</title>
        <authorList>
            <person name="Qiu D."/>
        </authorList>
    </citation>
    <scope>NUCLEOTIDE SEQUENCE [LARGE SCALE GENOMIC DNA]</scope>
    <source>
        <strain evidence="8 9">DSM 12116</strain>
    </source>
</reference>
<evidence type="ECO:0000256" key="1">
    <source>
        <dbReference type="ARBA" id="ARBA00004196"/>
    </source>
</evidence>
<sequence>MKKKLIALGLVVAMLFALTACGGSNGDEGASSTSSSSEATGSTAEKVQFVVPYDEDPGTADVAKTTEFYALPLNMFDRLVESVTVAPGKSELVPGLAETWEVSDDGLVYTFHLRKGALFQNGDEVKAEDVYFTFDRMLDPATEGLNTDFFDMISGAEARMNGEADSTEGIKIVDDYTLEITLDEPFGPFVAGLATPAGSVYCKKAVLEAGDQFGIDPALTVGSGPFKLAEWTVNDKIVLEAFDNYWGGRAQYDELVLKIVPDAETARMLFESGEIDVFNCDMARSQIPYFESNDKWKELIVSGPRVGVYYICLNQSIEPLGDVRVRKALQMAIDRENMLAQMFYGKGQLVNGIMPPGLYGYNSDLPEIPYDPEAAKALLAEAGYPDGFAFEVAQETDSPNTLKINEIIQSDLAKIGVDVTITQLDESTFFGIRKTGELPSYYSSWSADFNDPDNFIYTFFTEKNAVSRSFNYVNADIQQKIEDARIMTNAEERIATYQEIEKTIVHDDAAWIPLFELDHLFVVQPYVKNYTVAWNGWSDQSYYSIQIEK</sequence>
<comment type="similarity">
    <text evidence="2">Belongs to the bacterial solute-binding protein 5 family.</text>
</comment>
<feature type="chain" id="PRO_5046503805" evidence="6">
    <location>
        <begin position="23"/>
        <end position="549"/>
    </location>
</feature>
<feature type="domain" description="Solute-binding protein family 5" evidence="7">
    <location>
        <begin position="91"/>
        <end position="465"/>
    </location>
</feature>
<accession>A0ABS5PQ97</accession>
<dbReference type="SUPFAM" id="SSF53850">
    <property type="entry name" value="Periplasmic binding protein-like II"/>
    <property type="match status" value="1"/>
</dbReference>
<dbReference type="Gene3D" id="3.40.190.10">
    <property type="entry name" value="Periplasmic binding protein-like II"/>
    <property type="match status" value="1"/>
</dbReference>
<dbReference type="InterPro" id="IPR000914">
    <property type="entry name" value="SBP_5_dom"/>
</dbReference>